<organism evidence="1 2">
    <name type="scientific">Cohnella yongneupensis</name>
    <dbReference type="NCBI Taxonomy" id="425006"/>
    <lineage>
        <taxon>Bacteria</taxon>
        <taxon>Bacillati</taxon>
        <taxon>Bacillota</taxon>
        <taxon>Bacilli</taxon>
        <taxon>Bacillales</taxon>
        <taxon>Paenibacillaceae</taxon>
        <taxon>Cohnella</taxon>
    </lineage>
</organism>
<protein>
    <submittedName>
        <fullName evidence="1">Tetratricopeptide repeat protein</fullName>
    </submittedName>
</protein>
<sequence>MPSQSDPMNPFEEAKALHNKGVDGDKKAVIQANELLFKLRATEPDDARIEAYYGSTLVLLGRDAVKILEKADKAEEGLDALNRAISLDANIKEIRFLRGNICLRLPESFFHCSKTAIEDFTFLLDRYKENSSYLTQQQVREVLQNLSIAYQNAGQPDQADLVLQRLNQMD</sequence>
<gene>
    <name evidence="1" type="ORF">ACFPQ4_10200</name>
</gene>
<dbReference type="EMBL" id="JBHSNC010000031">
    <property type="protein sequence ID" value="MFC5529814.1"/>
    <property type="molecule type" value="Genomic_DNA"/>
</dbReference>
<dbReference type="SUPFAM" id="SSF48452">
    <property type="entry name" value="TPR-like"/>
    <property type="match status" value="1"/>
</dbReference>
<accession>A0ABW0QXU4</accession>
<dbReference type="Proteomes" id="UP001596108">
    <property type="component" value="Unassembled WGS sequence"/>
</dbReference>
<evidence type="ECO:0000313" key="2">
    <source>
        <dbReference type="Proteomes" id="UP001596108"/>
    </source>
</evidence>
<reference evidence="2" key="1">
    <citation type="journal article" date="2019" name="Int. J. Syst. Evol. Microbiol.">
        <title>The Global Catalogue of Microorganisms (GCM) 10K type strain sequencing project: providing services to taxonomists for standard genome sequencing and annotation.</title>
        <authorList>
            <consortium name="The Broad Institute Genomics Platform"/>
            <consortium name="The Broad Institute Genome Sequencing Center for Infectious Disease"/>
            <person name="Wu L."/>
            <person name="Ma J."/>
        </authorList>
    </citation>
    <scope>NUCLEOTIDE SEQUENCE [LARGE SCALE GENOMIC DNA]</scope>
    <source>
        <strain evidence="2">CGMCC 1.18578</strain>
    </source>
</reference>
<keyword evidence="2" id="KW-1185">Reference proteome</keyword>
<dbReference type="RefSeq" id="WP_378111737.1">
    <property type="nucleotide sequence ID" value="NZ_JBHSNC010000031.1"/>
</dbReference>
<name>A0ABW0QXU4_9BACL</name>
<proteinExistence type="predicted"/>
<dbReference type="Gene3D" id="1.25.40.10">
    <property type="entry name" value="Tetratricopeptide repeat domain"/>
    <property type="match status" value="1"/>
</dbReference>
<dbReference type="InterPro" id="IPR011990">
    <property type="entry name" value="TPR-like_helical_dom_sf"/>
</dbReference>
<evidence type="ECO:0000313" key="1">
    <source>
        <dbReference type="EMBL" id="MFC5529814.1"/>
    </source>
</evidence>
<comment type="caution">
    <text evidence="1">The sequence shown here is derived from an EMBL/GenBank/DDBJ whole genome shotgun (WGS) entry which is preliminary data.</text>
</comment>